<dbReference type="Pfam" id="PF06245">
    <property type="entry name" value="DUF1015"/>
    <property type="match status" value="1"/>
</dbReference>
<proteinExistence type="predicted"/>
<organism evidence="1 2">
    <name type="scientific">Desulfonema ishimotonii</name>
    <dbReference type="NCBI Taxonomy" id="45657"/>
    <lineage>
        <taxon>Bacteria</taxon>
        <taxon>Pseudomonadati</taxon>
        <taxon>Thermodesulfobacteriota</taxon>
        <taxon>Desulfobacteria</taxon>
        <taxon>Desulfobacterales</taxon>
        <taxon>Desulfococcaceae</taxon>
        <taxon>Desulfonema</taxon>
    </lineage>
</organism>
<dbReference type="RefSeq" id="WP_124326838.1">
    <property type="nucleotide sequence ID" value="NZ_BEXT01000001.1"/>
</dbReference>
<evidence type="ECO:0008006" key="3">
    <source>
        <dbReference type="Google" id="ProtNLM"/>
    </source>
</evidence>
<dbReference type="Proteomes" id="UP000288096">
    <property type="component" value="Unassembled WGS sequence"/>
</dbReference>
<dbReference type="AlphaFoldDB" id="A0A401FQS5"/>
<sequence length="413" mass="46163">MISGAEQAQAYARHPQNIIRLILGKTSENDTETDNRYTRTAKDFEAWQQDSILIRDTAPGFYLTATEFNVSGKTVTRFGLLTRVRLEPFEKGIILPHEKTFSRIKSDRLALMNTCHANFSPIFSLYEDNSDILGSLRKAVADRPADTDFTDILGHRQKLWRITDPDLIQPLTAAMQAETLFIADGHHRYETALNYRNQMADSTPDFPHDHPANFIMMYLASMKDPGLIVLPAHRMLKGLTPAEITGFISKAETCFDITPMPFTAESREAVQSAFLDEIRANAPKKAIGVLLRETSQFHLMTLKPGIMEKMFGDTLPPALAALDVTVLTRLIFMELLGFDQARLDNEQLIGYSSIAETALDDVLSGGSDAVFILNPTPVAQVRRIASEGLIMPRKSTYFYPKVITGQVINPLIP</sequence>
<name>A0A401FQS5_9BACT</name>
<protein>
    <recommendedName>
        <fullName evidence="3">DUF1015 domain-containing protein</fullName>
    </recommendedName>
</protein>
<dbReference type="InterPro" id="IPR008323">
    <property type="entry name" value="UCP033563"/>
</dbReference>
<dbReference type="PANTHER" id="PTHR36454:SF1">
    <property type="entry name" value="DUF1015 DOMAIN-CONTAINING PROTEIN"/>
    <property type="match status" value="1"/>
</dbReference>
<reference evidence="2" key="2">
    <citation type="submission" date="2019-01" db="EMBL/GenBank/DDBJ databases">
        <title>Genome sequence of Desulfonema ishimotonii strain Tokyo 01.</title>
        <authorList>
            <person name="Fukui M."/>
        </authorList>
    </citation>
    <scope>NUCLEOTIDE SEQUENCE [LARGE SCALE GENOMIC DNA]</scope>
    <source>
        <strain evidence="2">Tokyo 01</strain>
    </source>
</reference>
<dbReference type="EMBL" id="BEXT01000001">
    <property type="protein sequence ID" value="GBC59318.1"/>
    <property type="molecule type" value="Genomic_DNA"/>
</dbReference>
<dbReference type="PIRSF" id="PIRSF033563">
    <property type="entry name" value="UCP033563"/>
    <property type="match status" value="1"/>
</dbReference>
<evidence type="ECO:0000313" key="1">
    <source>
        <dbReference type="EMBL" id="GBC59318.1"/>
    </source>
</evidence>
<dbReference type="OrthoDB" id="9781616at2"/>
<dbReference type="PANTHER" id="PTHR36454">
    <property type="entry name" value="LMO2823 PROTEIN"/>
    <property type="match status" value="1"/>
</dbReference>
<gene>
    <name evidence="1" type="ORF">DENIS_0255</name>
</gene>
<evidence type="ECO:0000313" key="2">
    <source>
        <dbReference type="Proteomes" id="UP000288096"/>
    </source>
</evidence>
<reference evidence="2" key="1">
    <citation type="submission" date="2017-11" db="EMBL/GenBank/DDBJ databases">
        <authorList>
            <person name="Watanabe M."/>
            <person name="Kojima H."/>
        </authorList>
    </citation>
    <scope>NUCLEOTIDE SEQUENCE [LARGE SCALE GENOMIC DNA]</scope>
    <source>
        <strain evidence="2">Tokyo 01</strain>
    </source>
</reference>
<comment type="caution">
    <text evidence="1">The sequence shown here is derived from an EMBL/GenBank/DDBJ whole genome shotgun (WGS) entry which is preliminary data.</text>
</comment>
<accession>A0A401FQS5</accession>
<keyword evidence="2" id="KW-1185">Reference proteome</keyword>